<dbReference type="SUPFAM" id="SSF49265">
    <property type="entry name" value="Fibronectin type III"/>
    <property type="match status" value="4"/>
</dbReference>
<evidence type="ECO:0000256" key="2">
    <source>
        <dbReference type="ARBA" id="ARBA00008613"/>
    </source>
</evidence>
<keyword evidence="7" id="KW-0813">Transport</keyword>
<evidence type="ECO:0000256" key="4">
    <source>
        <dbReference type="ARBA" id="ARBA00022490"/>
    </source>
</evidence>
<dbReference type="InterPro" id="IPR003599">
    <property type="entry name" value="Ig_sub"/>
</dbReference>
<dbReference type="PANTHER" id="PTHR13817">
    <property type="entry name" value="TITIN"/>
    <property type="match status" value="1"/>
</dbReference>
<dbReference type="InterPro" id="IPR036116">
    <property type="entry name" value="FN3_sf"/>
</dbReference>
<dbReference type="InterPro" id="IPR050964">
    <property type="entry name" value="Striated_Muscle_Regulatory"/>
</dbReference>
<evidence type="ECO:0000256" key="7">
    <source>
        <dbReference type="ARBA" id="ARBA00023065"/>
    </source>
</evidence>
<dbReference type="FunFam" id="2.60.40.10:FF:000069">
    <property type="entry name" value="Alpha-protein kinase 3"/>
    <property type="match status" value="1"/>
</dbReference>
<dbReference type="EMBL" id="JAGTTL010000025">
    <property type="protein sequence ID" value="KAK6302197.1"/>
    <property type="molecule type" value="Genomic_DNA"/>
</dbReference>
<dbReference type="InterPro" id="IPR003598">
    <property type="entry name" value="Ig_sub2"/>
</dbReference>
<dbReference type="GO" id="GO:0045214">
    <property type="term" value="P:sarcomere organization"/>
    <property type="evidence" value="ECO:0007669"/>
    <property type="project" value="TreeGrafter"/>
</dbReference>
<dbReference type="GO" id="GO:0015074">
    <property type="term" value="P:DNA integration"/>
    <property type="evidence" value="ECO:0007669"/>
    <property type="project" value="InterPro"/>
</dbReference>
<evidence type="ECO:0008006" key="15">
    <source>
        <dbReference type="Google" id="ProtNLM"/>
    </source>
</evidence>
<dbReference type="InterPro" id="IPR007110">
    <property type="entry name" value="Ig-like_dom"/>
</dbReference>
<dbReference type="SUPFAM" id="SSF48371">
    <property type="entry name" value="ARM repeat"/>
    <property type="match status" value="2"/>
</dbReference>
<comment type="similarity">
    <text evidence="2">Belongs to the V-ATPase H subunit family.</text>
</comment>
<evidence type="ECO:0000256" key="10">
    <source>
        <dbReference type="SAM" id="MobiDB-lite"/>
    </source>
</evidence>
<dbReference type="CDD" id="cd00096">
    <property type="entry name" value="Ig"/>
    <property type="match status" value="2"/>
</dbReference>
<evidence type="ECO:0000256" key="8">
    <source>
        <dbReference type="ARBA" id="ARBA00023179"/>
    </source>
</evidence>
<dbReference type="InterPro" id="IPR003961">
    <property type="entry name" value="FN3_dom"/>
</dbReference>
<dbReference type="PROSITE" id="PS50835">
    <property type="entry name" value="IG_LIKE"/>
    <property type="match status" value="5"/>
</dbReference>
<evidence type="ECO:0000259" key="12">
    <source>
        <dbReference type="PROSITE" id="PS50853"/>
    </source>
</evidence>
<evidence type="ECO:0000256" key="1">
    <source>
        <dbReference type="ARBA" id="ARBA00004496"/>
    </source>
</evidence>
<dbReference type="FunFam" id="2.60.40.10:FF:000197">
    <property type="entry name" value="Myomesin 1"/>
    <property type="match status" value="1"/>
</dbReference>
<name>A0AAN8QUB5_9TELE</name>
<gene>
    <name evidence="13" type="ORF">J4Q44_G00265520</name>
</gene>
<feature type="domain" description="Ig-like" evidence="11">
    <location>
        <begin position="1146"/>
        <end position="1226"/>
    </location>
</feature>
<feature type="region of interest" description="Disordered" evidence="10">
    <location>
        <begin position="1323"/>
        <end position="1343"/>
    </location>
</feature>
<dbReference type="Gene3D" id="3.30.420.10">
    <property type="entry name" value="Ribonuclease H-like superfamily/Ribonuclease H"/>
    <property type="match status" value="2"/>
</dbReference>
<evidence type="ECO:0000259" key="11">
    <source>
        <dbReference type="PROSITE" id="PS50835"/>
    </source>
</evidence>
<dbReference type="InterPro" id="IPR036397">
    <property type="entry name" value="RNaseH_sf"/>
</dbReference>
<reference evidence="13 14" key="1">
    <citation type="submission" date="2021-04" db="EMBL/GenBank/DDBJ databases">
        <authorList>
            <person name="De Guttry C."/>
            <person name="Zahm M."/>
            <person name="Klopp C."/>
            <person name="Cabau C."/>
            <person name="Louis A."/>
            <person name="Berthelot C."/>
            <person name="Parey E."/>
            <person name="Roest Crollius H."/>
            <person name="Montfort J."/>
            <person name="Robinson-Rechavi M."/>
            <person name="Bucao C."/>
            <person name="Bouchez O."/>
            <person name="Gislard M."/>
            <person name="Lluch J."/>
            <person name="Milhes M."/>
            <person name="Lampietro C."/>
            <person name="Lopez Roques C."/>
            <person name="Donnadieu C."/>
            <person name="Braasch I."/>
            <person name="Desvignes T."/>
            <person name="Postlethwait J."/>
            <person name="Bobe J."/>
            <person name="Wedekind C."/>
            <person name="Guiguen Y."/>
        </authorList>
    </citation>
    <scope>NUCLEOTIDE SEQUENCE [LARGE SCALE GENOMIC DNA]</scope>
    <source>
        <strain evidence="13">Cs_M1</strain>
        <tissue evidence="13">Blood</tissue>
    </source>
</reference>
<dbReference type="InterPro" id="IPR013783">
    <property type="entry name" value="Ig-like_fold"/>
</dbReference>
<feature type="domain" description="Ig-like" evidence="11">
    <location>
        <begin position="1763"/>
        <end position="1856"/>
    </location>
</feature>
<dbReference type="PROSITE" id="PS50853">
    <property type="entry name" value="FN3"/>
    <property type="match status" value="5"/>
</dbReference>
<feature type="domain" description="Fibronectin type-III" evidence="12">
    <location>
        <begin position="1469"/>
        <end position="1561"/>
    </location>
</feature>
<keyword evidence="9" id="KW-0393">Immunoglobulin domain</keyword>
<evidence type="ECO:0000256" key="3">
    <source>
        <dbReference type="ARBA" id="ARBA00022433"/>
    </source>
</evidence>
<dbReference type="FunFam" id="2.60.40.10:FF:000222">
    <property type="entry name" value="Myomesin 1"/>
    <property type="match status" value="1"/>
</dbReference>
<feature type="domain" description="Ig-like" evidence="11">
    <location>
        <begin position="1996"/>
        <end position="2079"/>
    </location>
</feature>
<feature type="domain" description="Fibronectin type-III" evidence="12">
    <location>
        <begin position="1673"/>
        <end position="1771"/>
    </location>
</feature>
<feature type="domain" description="Fibronectin type-III" evidence="12">
    <location>
        <begin position="1240"/>
        <end position="1335"/>
    </location>
</feature>
<dbReference type="InterPro" id="IPR013098">
    <property type="entry name" value="Ig_I-set"/>
</dbReference>
<keyword evidence="8" id="KW-0514">Muscle protein</keyword>
<dbReference type="Pfam" id="PF03224">
    <property type="entry name" value="V-ATPase_H_N"/>
    <property type="match status" value="1"/>
</dbReference>
<dbReference type="Gene3D" id="1.25.10.10">
    <property type="entry name" value="Leucine-rich Repeat Variant"/>
    <property type="match status" value="1"/>
</dbReference>
<comment type="caution">
    <text evidence="13">The sequence shown here is derived from an EMBL/GenBank/DDBJ whole genome shotgun (WGS) entry which is preliminary data.</text>
</comment>
<dbReference type="SUPFAM" id="SSF48726">
    <property type="entry name" value="Immunoglobulin"/>
    <property type="match status" value="5"/>
</dbReference>
<keyword evidence="7" id="KW-0406">Ion transport</keyword>
<dbReference type="FunFam" id="2.60.40.10:FF:000134">
    <property type="entry name" value="Myomesin 1"/>
    <property type="match status" value="1"/>
</dbReference>
<dbReference type="InterPro" id="IPR016024">
    <property type="entry name" value="ARM-type_fold"/>
</dbReference>
<feature type="domain" description="Fibronectin type-III" evidence="12">
    <location>
        <begin position="1568"/>
        <end position="1666"/>
    </location>
</feature>
<dbReference type="CDD" id="cd00063">
    <property type="entry name" value="FN3"/>
    <property type="match status" value="5"/>
</dbReference>
<dbReference type="InterPro" id="IPR036179">
    <property type="entry name" value="Ig-like_dom_sf"/>
</dbReference>
<evidence type="ECO:0000256" key="6">
    <source>
        <dbReference type="ARBA" id="ARBA00022781"/>
    </source>
</evidence>
<feature type="domain" description="Ig-like" evidence="11">
    <location>
        <begin position="1012"/>
        <end position="1103"/>
    </location>
</feature>
<evidence type="ECO:0000256" key="5">
    <source>
        <dbReference type="ARBA" id="ARBA00022737"/>
    </source>
</evidence>
<dbReference type="FunFam" id="2.60.40.10:FF:000192">
    <property type="entry name" value="Myomesin 1"/>
    <property type="match status" value="1"/>
</dbReference>
<feature type="domain" description="Ig-like" evidence="11">
    <location>
        <begin position="2219"/>
        <end position="2297"/>
    </location>
</feature>
<dbReference type="InterPro" id="IPR002492">
    <property type="entry name" value="Transposase_Tc1-like"/>
</dbReference>
<dbReference type="GO" id="GO:0046961">
    <property type="term" value="F:proton-transporting ATPase activity, rotational mechanism"/>
    <property type="evidence" value="ECO:0007669"/>
    <property type="project" value="InterPro"/>
</dbReference>
<dbReference type="GO" id="GO:0003677">
    <property type="term" value="F:DNA binding"/>
    <property type="evidence" value="ECO:0007669"/>
    <property type="project" value="InterPro"/>
</dbReference>
<dbReference type="FunFam" id="2.60.40.10:FF:000233">
    <property type="entry name" value="Myomesin 1"/>
    <property type="match status" value="1"/>
</dbReference>
<dbReference type="Pfam" id="PF01498">
    <property type="entry name" value="HTH_Tnp_Tc3_2"/>
    <property type="match status" value="1"/>
</dbReference>
<dbReference type="GO" id="GO:0006313">
    <property type="term" value="P:DNA transposition"/>
    <property type="evidence" value="ECO:0007669"/>
    <property type="project" value="InterPro"/>
</dbReference>
<organism evidence="13 14">
    <name type="scientific">Coregonus suidteri</name>
    <dbReference type="NCBI Taxonomy" id="861788"/>
    <lineage>
        <taxon>Eukaryota</taxon>
        <taxon>Metazoa</taxon>
        <taxon>Chordata</taxon>
        <taxon>Craniata</taxon>
        <taxon>Vertebrata</taxon>
        <taxon>Euteleostomi</taxon>
        <taxon>Actinopterygii</taxon>
        <taxon>Neopterygii</taxon>
        <taxon>Teleostei</taxon>
        <taxon>Protacanthopterygii</taxon>
        <taxon>Salmoniformes</taxon>
        <taxon>Salmonidae</taxon>
        <taxon>Coregoninae</taxon>
        <taxon>Coregonus</taxon>
    </lineage>
</organism>
<proteinExistence type="inferred from homology"/>
<dbReference type="Pfam" id="PF11698">
    <property type="entry name" value="V-ATPase_H_C"/>
    <property type="match status" value="1"/>
</dbReference>
<keyword evidence="14" id="KW-1185">Reference proteome</keyword>
<dbReference type="GO" id="GO:0031430">
    <property type="term" value="C:M band"/>
    <property type="evidence" value="ECO:0007669"/>
    <property type="project" value="TreeGrafter"/>
</dbReference>
<dbReference type="FunFam" id="2.60.40.10:FF:000179">
    <property type="entry name" value="Myomesin 2"/>
    <property type="match status" value="1"/>
</dbReference>
<dbReference type="GO" id="GO:0032982">
    <property type="term" value="C:myosin filament"/>
    <property type="evidence" value="ECO:0007669"/>
    <property type="project" value="UniProtKB-KW"/>
</dbReference>
<keyword evidence="6" id="KW-0375">Hydrogen ion transport</keyword>
<accession>A0AAN8QUB5</accession>
<dbReference type="Gene3D" id="2.60.40.10">
    <property type="entry name" value="Immunoglobulins"/>
    <property type="match status" value="12"/>
</dbReference>
<keyword evidence="3" id="KW-0787">Thick filament</keyword>
<comment type="subcellular location">
    <subcellularLocation>
        <location evidence="1">Cytoplasm</location>
    </subcellularLocation>
</comment>
<dbReference type="GO" id="GO:0005198">
    <property type="term" value="F:structural molecule activity"/>
    <property type="evidence" value="ECO:0007669"/>
    <property type="project" value="UniProtKB-ARBA"/>
</dbReference>
<dbReference type="SMART" id="SM00409">
    <property type="entry name" value="IG"/>
    <property type="match status" value="5"/>
</dbReference>
<dbReference type="Pfam" id="PF00041">
    <property type="entry name" value="fn3"/>
    <property type="match status" value="5"/>
</dbReference>
<evidence type="ECO:0000313" key="13">
    <source>
        <dbReference type="EMBL" id="KAK6302197.1"/>
    </source>
</evidence>
<dbReference type="InterPro" id="IPR011989">
    <property type="entry name" value="ARM-like"/>
</dbReference>
<feature type="region of interest" description="Disordered" evidence="10">
    <location>
        <begin position="839"/>
        <end position="890"/>
    </location>
</feature>
<dbReference type="FunFam" id="2.60.40.10:FF:000029">
    <property type="entry name" value="Myomesin 1"/>
    <property type="match status" value="1"/>
</dbReference>
<dbReference type="InterPro" id="IPR038717">
    <property type="entry name" value="Tc1-like_DDE_dom"/>
</dbReference>
<dbReference type="Proteomes" id="UP001356427">
    <property type="component" value="Unassembled WGS sequence"/>
</dbReference>
<evidence type="ECO:0000313" key="14">
    <source>
        <dbReference type="Proteomes" id="UP001356427"/>
    </source>
</evidence>
<feature type="domain" description="Fibronectin type-III" evidence="12">
    <location>
        <begin position="1368"/>
        <end position="1463"/>
    </location>
</feature>
<dbReference type="Pfam" id="PF13358">
    <property type="entry name" value="DDE_3"/>
    <property type="match status" value="1"/>
</dbReference>
<dbReference type="FunFam" id="2.60.40.10:FF:000124">
    <property type="entry name" value="Myomesin 1"/>
    <property type="match status" value="1"/>
</dbReference>
<evidence type="ECO:0000256" key="9">
    <source>
        <dbReference type="ARBA" id="ARBA00023319"/>
    </source>
</evidence>
<dbReference type="SMART" id="SM00408">
    <property type="entry name" value="IGc2"/>
    <property type="match status" value="4"/>
</dbReference>
<dbReference type="GO" id="GO:0000221">
    <property type="term" value="C:vacuolar proton-transporting V-type ATPase, V1 domain"/>
    <property type="evidence" value="ECO:0007669"/>
    <property type="project" value="InterPro"/>
</dbReference>
<dbReference type="InterPro" id="IPR011987">
    <property type="entry name" value="ATPase_V1-cplx_hsu_C"/>
</dbReference>
<dbReference type="Pfam" id="PF07679">
    <property type="entry name" value="I-set"/>
    <property type="match status" value="4"/>
</dbReference>
<dbReference type="PANTHER" id="PTHR13817:SF16">
    <property type="entry name" value="MYOMESIN-1"/>
    <property type="match status" value="1"/>
</dbReference>
<keyword evidence="5" id="KW-0677">Repeat</keyword>
<keyword evidence="4" id="KW-0963">Cytoplasm</keyword>
<dbReference type="InterPro" id="IPR004908">
    <property type="entry name" value="ATPase_V1-cplx_hsu"/>
</dbReference>
<dbReference type="FunFam" id="2.60.40.10:FF:002172">
    <property type="entry name" value="Myomesin 1a (skelemin)"/>
    <property type="match status" value="2"/>
</dbReference>
<dbReference type="SMART" id="SM00060">
    <property type="entry name" value="FN3"/>
    <property type="match status" value="5"/>
</dbReference>
<protein>
    <recommendedName>
        <fullName evidence="15">Myomesin 1a (skelemin)</fullName>
    </recommendedName>
</protein>
<sequence>MPRRCREVIQAPLKVLKNTLASIILKWKKFGTTKTLPRAGHLAKLRNRERRALVREVTKNPMVTPTELQNSTVEMGEPSRRTTISAALHQSGLYGTGRLVRIEGKMNGAKYREILDENLLQSTQHLRLRRRFTFQQDNDPKHTAKTTQEWLRDKSFQIPQDQALYPPVNGGGAPSARQAAVDLRSPFALVVCFGSLSCWKTQPRPIFNALTEGRRMLAKTSRYMAPSILPSIRPHDLLPFLLWIIQMVIGKLQTGLDMRWLEQGDLASLRGHSSQYVQCVAGCLQLMLRVNEYRFAWVEADGVNCITAVLSNKCGFQLQYQMVFCVWLLAFSSQLCEQLRRYNVVPALSDILQESVKEKVTRIILAAFRLVLVPAPAAYKQESDDTDAMLQDCFASTDWNMFWDSSNGIEEYTTSLTSFINKCIDDVIPTAKRQYRTKIESHYTGSEALFNTKVPTKLITKLRTLGLNTSLCNWILDFLMGRPQVVRVVERDRGSCYTILTRLLEVSDDPQVIAVAAHDVGEYVRHYPRGKRVIEQLGGKQLVMNHMHHEDQLVRYTTPCWPCRNSWSTTGTGRLVRVEVKMNGAKYREILDENLLQSAQNLKLGRRFTFQQDNNPKHTAKTTQEWLRDKSLNVLEWPSQSPDLNPIEHLWRDLKIAVQRRSPSILTELERICREEWEKLTKYRPVKFFLIDLDKPFLYGPRFVHGDIVMLKQERAFPKLEYLGKQLQSSDQQQQQALRALGLKTILCNWILDFLTGRPQVTKELIVDYRKWRAERAPVLIDGAVVHWTSKPGGVRGRPKLPAIQDLYTKRCQRKALKIRVAGSLESELISQPVRMSGSVHVKHHHHSDKKQQHESISHHSSRSSFSQLSYAAHKRSQHSTTGVQQSSVQSVKGSEFIPSQLLPPRVKKYLAMDPDTNEVIGYIVPVFRTSHEFARGLVEVQEEVKEEGVGHVAMRNLFSREASSMETVTVEKKSRKRHIRESADRLELSKKVEERAEFRKKQNSDSLTHPPEFIVRPRGQTVWEGKTVKLHCTVTGWPKPRIAWYKNNVIIDEKANPDKYAAESNYNMHSLEIKSCDFLDTAQYHVSALNIKGESSSVATVVIKRFQEGDKVGPLDAKPHGFCSEHGVTFETAIIDSFEVAFGREGETLSLGCTVIVYPTVKRYQPDVLWYRDGKALSESKWVHSHWSGEKATLTLVHLNKEDEGLYTLRVNTKSGFQTHSAYIFVRDEEVELEGVPVAPLDVRCHDANKDYVVVTWKQPAVEGSSSILGYFIDRCEVGHHHWAQCNDTPVKYARFPVTGLIEGRSYTFRVRAINRAGVSRPSRASDPVTAIDPHDRARHRAGPSAPFTGMIKFTEEDATVGVVPGEPTDLVVTEATKNYVVLAWTPPAQRGHEGVMYLVEKCVAGSECWQRANTGMPVKSPRFALFDLAEGKRYSFRVRCCNSAGMSEASSATGDITVGDMLDLPAAPGPAVATRNTDTSVVVSWGASKDVKHLVGYYIDYTVVGSDVWTPANNKPVKGTRFVCHGLNTGESCVFRVKAVNAAGYSHSSLESEAVVVKAGIAVPGIPSGVHLVEAARDYMVLAWREPVVTGGADIRGYFVDYRTVKGGVGGQWHELNPKAVTCTSYKAENLKENSFYQFQVRAFNMAGVSEASLPSAALECKEWTIAKPGVPHGLRVLEVRDNSLVLLWETPTFDGRTPVNGFYVDIKEAMAGEVWKGVHEKAIKLKYMKVNGLIAGRSYVFRLRAQNLAGVGKTSAVLGPVLALTMPGTHEIVLDVDDDGVISMIFECSDMAEGSKFIWSKNYKALTDTSRLTIVTEGGKSRVVFNDPSLEDLGIFSCEVTNTDGVSASYTLTEAGLKRLLDISHEHKFPIIPFKTQMAMDLLEKGRVRFWTQVEKFTAGCHVEYVFNDAIVENGEKYTMNFDKNSGIIEMFMDSLAVTDEGTFTFNLVDGKAKGSTSLVLIGEEFRELQKKSEFEHAEWIRRQGPHFVDYLGFEVTPECNVLLKATIGNIKPETEIRWYKDGLEIEEDDADYKKIEMKDVLLTFNIGKLSKKDAGVYEVKLKDARGKDKSMFNLTEAGYQAVLNELFRVIAKSSTDISVLSTEHGIVLYSFITYHMEDLQVGWLHKDAKIAHSDRVQCGVTGEQLWLKVNEPTEKDKGKYVMNICDGKDGVKRFCDLSGQAWEEAFVEFQRLKAAAIAERNRARVVGGLPDVVTIQEGKSLNLTGNVWGDPAPEVTWMKNDRELVSDERYALKFEHGKFASITIASVTTTDSGKYALLVKNKYGTEAGEFTVSVYFPEDEKKTE</sequence>